<reference evidence="1 2" key="1">
    <citation type="journal article" date="2015" name="Stand. Genomic Sci.">
        <title>Genomic Encyclopedia of Bacterial and Archaeal Type Strains, Phase III: the genomes of soil and plant-associated and newly described type strains.</title>
        <authorList>
            <person name="Whitman W.B."/>
            <person name="Woyke T."/>
            <person name="Klenk H.P."/>
            <person name="Zhou Y."/>
            <person name="Lilburn T.G."/>
            <person name="Beck B.J."/>
            <person name="De Vos P."/>
            <person name="Vandamme P."/>
            <person name="Eisen J.A."/>
            <person name="Garrity G."/>
            <person name="Hugenholtz P."/>
            <person name="Kyrpides N.C."/>
        </authorList>
    </citation>
    <scope>NUCLEOTIDE SEQUENCE [LARGE SCALE GENOMIC DNA]</scope>
    <source>
        <strain evidence="1 2">CGMCC 1.6855</strain>
    </source>
</reference>
<protein>
    <submittedName>
        <fullName evidence="1">Uncharacterized protein DUF3408</fullName>
    </submittedName>
</protein>
<name>A0A562MKA7_9SPHI</name>
<sequence>METPVKKKNEELRIKEYTSVFLQPTEFKAKSGKSVYISPDFHEKLATAAFMFGNGKLNISDYLHSILRKHFEEYGKEIKTMYSRRRKPF</sequence>
<organism evidence="1 2">
    <name type="scientific">Sphingobacterium siyangense</name>
    <dbReference type="NCBI Taxonomy" id="459529"/>
    <lineage>
        <taxon>Bacteria</taxon>
        <taxon>Pseudomonadati</taxon>
        <taxon>Bacteroidota</taxon>
        <taxon>Sphingobacteriia</taxon>
        <taxon>Sphingobacteriales</taxon>
        <taxon>Sphingobacteriaceae</taxon>
        <taxon>Sphingobacterium</taxon>
    </lineage>
</organism>
<gene>
    <name evidence="1" type="ORF">IQ31_02287</name>
</gene>
<proteinExistence type="predicted"/>
<dbReference type="Proteomes" id="UP000315908">
    <property type="component" value="Unassembled WGS sequence"/>
</dbReference>
<dbReference type="InterPro" id="IPR021823">
    <property type="entry name" value="DUF3408"/>
</dbReference>
<dbReference type="AlphaFoldDB" id="A0A562MKA7"/>
<evidence type="ECO:0000313" key="2">
    <source>
        <dbReference type="Proteomes" id="UP000315908"/>
    </source>
</evidence>
<dbReference type="Pfam" id="PF11888">
    <property type="entry name" value="DUF3408"/>
    <property type="match status" value="1"/>
</dbReference>
<accession>A0A562MKA7</accession>
<dbReference type="RefSeq" id="WP_145328001.1">
    <property type="nucleotide sequence ID" value="NZ_VLKR01000010.1"/>
</dbReference>
<dbReference type="EMBL" id="VLKR01000010">
    <property type="protein sequence ID" value="TWI20332.1"/>
    <property type="molecule type" value="Genomic_DNA"/>
</dbReference>
<evidence type="ECO:0000313" key="1">
    <source>
        <dbReference type="EMBL" id="TWI20332.1"/>
    </source>
</evidence>
<dbReference type="OrthoDB" id="949719at2"/>
<comment type="caution">
    <text evidence="1">The sequence shown here is derived from an EMBL/GenBank/DDBJ whole genome shotgun (WGS) entry which is preliminary data.</text>
</comment>